<keyword evidence="2" id="KW-0238">DNA-binding</keyword>
<evidence type="ECO:0000313" key="6">
    <source>
        <dbReference type="Proteomes" id="UP000297866"/>
    </source>
</evidence>
<dbReference type="GO" id="GO:0003700">
    <property type="term" value="F:DNA-binding transcription factor activity"/>
    <property type="evidence" value="ECO:0007669"/>
    <property type="project" value="InterPro"/>
</dbReference>
<dbReference type="OrthoDB" id="7688673at2"/>
<organism evidence="5 6">
    <name type="scientific">Cryobacterium tagatosivorans</name>
    <dbReference type="NCBI Taxonomy" id="1259199"/>
    <lineage>
        <taxon>Bacteria</taxon>
        <taxon>Bacillati</taxon>
        <taxon>Actinomycetota</taxon>
        <taxon>Actinomycetes</taxon>
        <taxon>Micrococcales</taxon>
        <taxon>Microbacteriaceae</taxon>
        <taxon>Cryobacterium</taxon>
    </lineage>
</organism>
<dbReference type="InterPro" id="IPR018356">
    <property type="entry name" value="Tscrpt_reg_HTH_DeoR_CS"/>
</dbReference>
<dbReference type="InterPro" id="IPR001034">
    <property type="entry name" value="DeoR_HTH"/>
</dbReference>
<dbReference type="RefSeq" id="WP_134487502.1">
    <property type="nucleotide sequence ID" value="NZ_SOEZ01000010.1"/>
</dbReference>
<reference evidence="5 6" key="1">
    <citation type="submission" date="2019-03" db="EMBL/GenBank/DDBJ databases">
        <title>Genomics of glacier-inhabiting Cryobacterium strains.</title>
        <authorList>
            <person name="Liu Q."/>
            <person name="Xin Y.-H."/>
        </authorList>
    </citation>
    <scope>NUCLEOTIDE SEQUENCE [LARGE SCALE GENOMIC DNA]</scope>
    <source>
        <strain evidence="5 6">Sr47</strain>
    </source>
</reference>
<dbReference type="SUPFAM" id="SSF100950">
    <property type="entry name" value="NagB/RpiA/CoA transferase-like"/>
    <property type="match status" value="1"/>
</dbReference>
<name>A0A4R8UJG7_9MICO</name>
<dbReference type="PROSITE" id="PS00894">
    <property type="entry name" value="HTH_DEOR_1"/>
    <property type="match status" value="1"/>
</dbReference>
<dbReference type="InterPro" id="IPR014036">
    <property type="entry name" value="DeoR-like_C"/>
</dbReference>
<dbReference type="InterPro" id="IPR036388">
    <property type="entry name" value="WH-like_DNA-bd_sf"/>
</dbReference>
<dbReference type="InterPro" id="IPR036390">
    <property type="entry name" value="WH_DNA-bd_sf"/>
</dbReference>
<dbReference type="Pfam" id="PF00455">
    <property type="entry name" value="DeoRC"/>
    <property type="match status" value="1"/>
</dbReference>
<evidence type="ECO:0000313" key="5">
    <source>
        <dbReference type="EMBL" id="TFB55974.1"/>
    </source>
</evidence>
<dbReference type="GO" id="GO:0003677">
    <property type="term" value="F:DNA binding"/>
    <property type="evidence" value="ECO:0007669"/>
    <property type="project" value="UniProtKB-KW"/>
</dbReference>
<dbReference type="Proteomes" id="UP000297866">
    <property type="component" value="Unassembled WGS sequence"/>
</dbReference>
<gene>
    <name evidence="5" type="ORF">E3O23_01935</name>
</gene>
<dbReference type="InterPro" id="IPR037171">
    <property type="entry name" value="NagB/RpiA_transferase-like"/>
</dbReference>
<dbReference type="PRINTS" id="PR00037">
    <property type="entry name" value="HTHLACR"/>
</dbReference>
<comment type="caution">
    <text evidence="5">The sequence shown here is derived from an EMBL/GenBank/DDBJ whole genome shotgun (WGS) entry which is preliminary data.</text>
</comment>
<evidence type="ECO:0000256" key="3">
    <source>
        <dbReference type="ARBA" id="ARBA00023163"/>
    </source>
</evidence>
<proteinExistence type="predicted"/>
<evidence type="ECO:0000259" key="4">
    <source>
        <dbReference type="PROSITE" id="PS51000"/>
    </source>
</evidence>
<dbReference type="PANTHER" id="PTHR30363">
    <property type="entry name" value="HTH-TYPE TRANSCRIPTIONAL REGULATOR SRLR-RELATED"/>
    <property type="match status" value="1"/>
</dbReference>
<dbReference type="SMART" id="SM01134">
    <property type="entry name" value="DeoRC"/>
    <property type="match status" value="1"/>
</dbReference>
<keyword evidence="1" id="KW-0805">Transcription regulation</keyword>
<dbReference type="EMBL" id="SOEZ01000010">
    <property type="protein sequence ID" value="TFB55974.1"/>
    <property type="molecule type" value="Genomic_DNA"/>
</dbReference>
<dbReference type="Gene3D" id="3.40.50.1360">
    <property type="match status" value="1"/>
</dbReference>
<dbReference type="PROSITE" id="PS51000">
    <property type="entry name" value="HTH_DEOR_2"/>
    <property type="match status" value="1"/>
</dbReference>
<dbReference type="SUPFAM" id="SSF46785">
    <property type="entry name" value="Winged helix' DNA-binding domain"/>
    <property type="match status" value="1"/>
</dbReference>
<feature type="domain" description="HTH deoR-type" evidence="4">
    <location>
        <begin position="3"/>
        <end position="58"/>
    </location>
</feature>
<accession>A0A4R8UJG7</accession>
<protein>
    <submittedName>
        <fullName evidence="5">DeoR/GlpR transcriptional regulator</fullName>
    </submittedName>
</protein>
<sequence length="267" mass="29004">MDTSLRRASIREVVDRDGYAKLNSLSELFGVAPVTIHRDLDYLVTEGVLERVRGGARSLSGLHHEIRTDFNLRRSQVIEQKRAIARRALDEIPDGATVFFDASTTVLELALELEQDASRSLTIVTNSPAIAFMLHAPYIRVIVTPGEVDQSLRAITGLWTAEFLGGLSLDTAFVSAAGLTVSGGLMTTQRELAEITKTVFARSERRIALVDSTKFDAPALLSMAPLGQLDLVITDAEMLSSVEKKYVDGGLPLVRAPGNAPSRGRQS</sequence>
<evidence type="ECO:0000256" key="2">
    <source>
        <dbReference type="ARBA" id="ARBA00023125"/>
    </source>
</evidence>
<dbReference type="Pfam" id="PF08220">
    <property type="entry name" value="HTH_DeoR"/>
    <property type="match status" value="1"/>
</dbReference>
<dbReference type="SMART" id="SM00420">
    <property type="entry name" value="HTH_DEOR"/>
    <property type="match status" value="1"/>
</dbReference>
<dbReference type="AlphaFoldDB" id="A0A4R8UJG7"/>
<keyword evidence="6" id="KW-1185">Reference proteome</keyword>
<keyword evidence="3" id="KW-0804">Transcription</keyword>
<dbReference type="PANTHER" id="PTHR30363:SF44">
    <property type="entry name" value="AGA OPERON TRANSCRIPTIONAL REPRESSOR-RELATED"/>
    <property type="match status" value="1"/>
</dbReference>
<evidence type="ECO:0000256" key="1">
    <source>
        <dbReference type="ARBA" id="ARBA00023015"/>
    </source>
</evidence>
<dbReference type="Gene3D" id="1.10.10.10">
    <property type="entry name" value="Winged helix-like DNA-binding domain superfamily/Winged helix DNA-binding domain"/>
    <property type="match status" value="1"/>
</dbReference>
<dbReference type="InterPro" id="IPR050313">
    <property type="entry name" value="Carb_Metab_HTH_regulators"/>
</dbReference>